<dbReference type="SUPFAM" id="SSF50129">
    <property type="entry name" value="GroES-like"/>
    <property type="match status" value="1"/>
</dbReference>
<dbReference type="Pfam" id="PF08240">
    <property type="entry name" value="ADH_N"/>
    <property type="match status" value="1"/>
</dbReference>
<dbReference type="InterPro" id="IPR011032">
    <property type="entry name" value="GroES-like_sf"/>
</dbReference>
<evidence type="ECO:0000313" key="5">
    <source>
        <dbReference type="EMBL" id="MDF0590550.1"/>
    </source>
</evidence>
<dbReference type="PANTHER" id="PTHR43401">
    <property type="entry name" value="L-THREONINE 3-DEHYDROGENASE"/>
    <property type="match status" value="1"/>
</dbReference>
<name>A0ABT5X781_9EURY</name>
<dbReference type="InterPro" id="IPR036291">
    <property type="entry name" value="NAD(P)-bd_dom_sf"/>
</dbReference>
<organism evidence="5 6">
    <name type="scientific">Candidatus Methanocrinis natronophilus</name>
    <dbReference type="NCBI Taxonomy" id="3033396"/>
    <lineage>
        <taxon>Archaea</taxon>
        <taxon>Methanobacteriati</taxon>
        <taxon>Methanobacteriota</taxon>
        <taxon>Stenosarchaea group</taxon>
        <taxon>Methanomicrobia</taxon>
        <taxon>Methanotrichales</taxon>
        <taxon>Methanotrichaceae</taxon>
        <taxon>Methanocrinis</taxon>
    </lineage>
</organism>
<evidence type="ECO:0000313" key="6">
    <source>
        <dbReference type="Proteomes" id="UP001220010"/>
    </source>
</evidence>
<evidence type="ECO:0000256" key="3">
    <source>
        <dbReference type="ARBA" id="ARBA00023002"/>
    </source>
</evidence>
<sequence>MNCGELYNNNGGNFFMIAAVLEAPRRMDLREVEDPVCPEGGLLMKVEASSICSTDIKMYERGQRDLVYPRILGHEISGVVFEEDGAGLQVGDRVQIYPGVYCGSCPYCRRKTENLCEGIRIIGFNLDGGFAEYLSVPEQSVKNGSVNPIPDGLDFEEAALAEPLGCCINSQEMARVQDGDSVLIFGAGPAGLLHAMLARLRGASVVAAAETLDSRARLARSSADLVVNPDRDDLFYLGMDLTGGRGFDVIILASRDVPVASELFSLLAPRGRISLFSGLPPDLASASLDFNRLHYREHMIVGSYGCTPAQNRKALELISGGMDVRRLITERVSLRKIWRGMEHARGRRGLKAVVTDFG</sequence>
<dbReference type="Gene3D" id="3.90.180.10">
    <property type="entry name" value="Medium-chain alcohol dehydrogenases, catalytic domain"/>
    <property type="match status" value="1"/>
</dbReference>
<dbReference type="InterPro" id="IPR013149">
    <property type="entry name" value="ADH-like_C"/>
</dbReference>
<keyword evidence="1" id="KW-0479">Metal-binding</keyword>
<evidence type="ECO:0000259" key="4">
    <source>
        <dbReference type="SMART" id="SM00829"/>
    </source>
</evidence>
<keyword evidence="6" id="KW-1185">Reference proteome</keyword>
<proteinExistence type="predicted"/>
<dbReference type="RefSeq" id="WP_316966296.1">
    <property type="nucleotide sequence ID" value="NZ_JARFPK010000014.1"/>
</dbReference>
<dbReference type="InterPro" id="IPR050129">
    <property type="entry name" value="Zn_alcohol_dh"/>
</dbReference>
<dbReference type="SMART" id="SM00829">
    <property type="entry name" value="PKS_ER"/>
    <property type="match status" value="1"/>
</dbReference>
<dbReference type="InterPro" id="IPR020843">
    <property type="entry name" value="ER"/>
</dbReference>
<keyword evidence="2" id="KW-0862">Zinc</keyword>
<dbReference type="CDD" id="cd08235">
    <property type="entry name" value="iditol_2_DH_like"/>
    <property type="match status" value="1"/>
</dbReference>
<dbReference type="Pfam" id="PF00107">
    <property type="entry name" value="ADH_zinc_N"/>
    <property type="match status" value="1"/>
</dbReference>
<dbReference type="Proteomes" id="UP001220010">
    <property type="component" value="Unassembled WGS sequence"/>
</dbReference>
<protein>
    <submittedName>
        <fullName evidence="5">Zinc-dependent dehydrogenase</fullName>
    </submittedName>
</protein>
<accession>A0ABT5X781</accession>
<evidence type="ECO:0000256" key="1">
    <source>
        <dbReference type="ARBA" id="ARBA00022723"/>
    </source>
</evidence>
<feature type="domain" description="Enoyl reductase (ER)" evidence="4">
    <location>
        <begin position="19"/>
        <end position="354"/>
    </location>
</feature>
<keyword evidence="3" id="KW-0560">Oxidoreductase</keyword>
<evidence type="ECO:0000256" key="2">
    <source>
        <dbReference type="ARBA" id="ARBA00022833"/>
    </source>
</evidence>
<dbReference type="Gene3D" id="3.40.50.720">
    <property type="entry name" value="NAD(P)-binding Rossmann-like Domain"/>
    <property type="match status" value="1"/>
</dbReference>
<comment type="caution">
    <text evidence="5">The sequence shown here is derived from an EMBL/GenBank/DDBJ whole genome shotgun (WGS) entry which is preliminary data.</text>
</comment>
<gene>
    <name evidence="5" type="ORF">P0O15_05090</name>
</gene>
<dbReference type="SUPFAM" id="SSF51735">
    <property type="entry name" value="NAD(P)-binding Rossmann-fold domains"/>
    <property type="match status" value="1"/>
</dbReference>
<dbReference type="PANTHER" id="PTHR43401:SF2">
    <property type="entry name" value="L-THREONINE 3-DEHYDROGENASE"/>
    <property type="match status" value="1"/>
</dbReference>
<dbReference type="InterPro" id="IPR013154">
    <property type="entry name" value="ADH-like_N"/>
</dbReference>
<reference evidence="5 6" key="1">
    <citation type="submission" date="2023-03" db="EMBL/GenBank/DDBJ databases">
        <title>WGS of Methanotrichaceae archaeon Mx.</title>
        <authorList>
            <person name="Sorokin D.Y."/>
            <person name="Merkel A.Y."/>
        </authorList>
    </citation>
    <scope>NUCLEOTIDE SEQUENCE [LARGE SCALE GENOMIC DNA]</scope>
    <source>
        <strain evidence="5 6">Mx</strain>
    </source>
</reference>
<dbReference type="EMBL" id="JARFPK010000014">
    <property type="protein sequence ID" value="MDF0590550.1"/>
    <property type="molecule type" value="Genomic_DNA"/>
</dbReference>